<sequence>MEKLILNLQSQNQIIAYRDENRLTGYEPGILNEILAAAQQRDIKLLNWFNQFGDSFRSILMNVYAYRKGLEFGFTDIAFDQYGWFKRPAFIETESLIFGNEARYGEHSTLSIGKGVAQVWTNALSYRFGTAGGGCGLSVYGKQFQHREAAINSGIAELEAMMTEKLNHSDTSNYKQPIIQSTLNAIEKYQIKKVQLSLF</sequence>
<gene>
    <name evidence="1" type="ORF">ACFFGT_03140</name>
</gene>
<reference evidence="1 2" key="1">
    <citation type="submission" date="2024-09" db="EMBL/GenBank/DDBJ databases">
        <authorList>
            <person name="Sun Q."/>
            <person name="Mori K."/>
        </authorList>
    </citation>
    <scope>NUCLEOTIDE SEQUENCE [LARGE SCALE GENOMIC DNA]</scope>
    <source>
        <strain evidence="1 2">NCAIM B.02415</strain>
    </source>
</reference>
<name>A0ABV6L319_9SPHI</name>
<evidence type="ECO:0008006" key="3">
    <source>
        <dbReference type="Google" id="ProtNLM"/>
    </source>
</evidence>
<keyword evidence="2" id="KW-1185">Reference proteome</keyword>
<evidence type="ECO:0000313" key="2">
    <source>
        <dbReference type="Proteomes" id="UP001589828"/>
    </source>
</evidence>
<accession>A0ABV6L319</accession>
<dbReference type="EMBL" id="JBHLTS010000004">
    <property type="protein sequence ID" value="MFC0513173.1"/>
    <property type="molecule type" value="Genomic_DNA"/>
</dbReference>
<dbReference type="RefSeq" id="WP_377021046.1">
    <property type="nucleotide sequence ID" value="NZ_JBHLTS010000004.1"/>
</dbReference>
<proteinExistence type="predicted"/>
<dbReference type="Proteomes" id="UP001589828">
    <property type="component" value="Unassembled WGS sequence"/>
</dbReference>
<comment type="caution">
    <text evidence="1">The sequence shown here is derived from an EMBL/GenBank/DDBJ whole genome shotgun (WGS) entry which is preliminary data.</text>
</comment>
<protein>
    <recommendedName>
        <fullName evidence="3">Bacterial toxin 44 domain-containing protein</fullName>
    </recommendedName>
</protein>
<organism evidence="1 2">
    <name type="scientific">Mucilaginibacter angelicae</name>
    <dbReference type="NCBI Taxonomy" id="869718"/>
    <lineage>
        <taxon>Bacteria</taxon>
        <taxon>Pseudomonadati</taxon>
        <taxon>Bacteroidota</taxon>
        <taxon>Sphingobacteriia</taxon>
        <taxon>Sphingobacteriales</taxon>
        <taxon>Sphingobacteriaceae</taxon>
        <taxon>Mucilaginibacter</taxon>
    </lineage>
</organism>
<evidence type="ECO:0000313" key="1">
    <source>
        <dbReference type="EMBL" id="MFC0513173.1"/>
    </source>
</evidence>